<keyword evidence="6 8" id="KW-0315">Glutamine amidotransferase</keyword>
<keyword evidence="5 9" id="KW-0067">ATP-binding</keyword>
<accession>A0A212KGP1</accession>
<feature type="binding site" evidence="9">
    <location>
        <begin position="364"/>
        <end position="365"/>
    </location>
    <ligand>
        <name>ATP</name>
        <dbReference type="ChEBI" id="CHEBI:30616"/>
    </ligand>
</feature>
<proteinExistence type="inferred from homology"/>
<evidence type="ECO:0000256" key="1">
    <source>
        <dbReference type="ARBA" id="ARBA00005187"/>
    </source>
</evidence>
<keyword evidence="4 9" id="KW-0547">Nucleotide-binding</keyword>
<feature type="active site" description="For GATase activity" evidence="8">
    <location>
        <position position="2"/>
    </location>
</feature>
<evidence type="ECO:0000256" key="9">
    <source>
        <dbReference type="PIRSR" id="PIRSR001589-2"/>
    </source>
</evidence>
<dbReference type="GO" id="GO:0005524">
    <property type="term" value="F:ATP binding"/>
    <property type="evidence" value="ECO:0007669"/>
    <property type="project" value="UniProtKB-KW"/>
</dbReference>
<evidence type="ECO:0000256" key="2">
    <source>
        <dbReference type="ARBA" id="ARBA00005752"/>
    </source>
</evidence>
<sequence>MCGIAGIFSSFFSHEDAEVATAQMLKAMRHRGPDSSGIFSCGPCTLGHNRLAVIDTTNAASQPMTESGVTLIFNGELYNFLEERRRLEEGGDVFKSASDTEVLLKLYLRYGRDCLARLRGMYAFALWDKREKTFFCARDPLGIKPFLFSAVQGGIIFASELKGLLASGLVSRELSRNALRCLLERGSVSQPASILADVLWLLPGQCMSLREGASPIFSQFSTLKAGKINLTGMHWEEVLALGRRYVETALERQLIADVPLGAFLSGGVDSSLLVALMAQRHSNVSTFSVGFESGLETASDDETDDAVEVARHLGVRHTKVVVRQSEVAEDLRAVAKGLDHPTVDGVNSWFIAKAVRNELTVAVSGTGGDELFAGYPWFGAMREWENAAWWRKLPRSLRGETFLDVFDQQYRIFSAQEAELLCHGTRKPNQRSDPLETEEALTRVTGLVLQGYTRDQLLADIDNATMWHSLEVRVPLLDEDLLDFALSLPPHMKVGTGSDVAPEGSYAATGVKRLLLAMAEPALPAGFMLRAKRGFTLPFDGWLRGGLFPQMDYLLSETVVRKRGFFEPGAVTRVKRSFMEGRCTWVQPWLLLMAELWAQEVLDA</sequence>
<dbReference type="InterPro" id="IPR017932">
    <property type="entry name" value="GATase_2_dom"/>
</dbReference>
<comment type="pathway">
    <text evidence="1">Amino-acid biosynthesis; L-asparagine biosynthesis; L-asparagine from L-aspartate (L-Gln route): step 1/1.</text>
</comment>
<dbReference type="Pfam" id="PF00733">
    <property type="entry name" value="Asn_synthase"/>
    <property type="match status" value="1"/>
</dbReference>
<dbReference type="SUPFAM" id="SSF52402">
    <property type="entry name" value="Adenine nucleotide alpha hydrolases-like"/>
    <property type="match status" value="1"/>
</dbReference>
<dbReference type="AlphaFoldDB" id="A0A212KGP1"/>
<dbReference type="CDD" id="cd01991">
    <property type="entry name" value="Asn_synthase_B_C"/>
    <property type="match status" value="1"/>
</dbReference>
<dbReference type="InterPro" id="IPR029055">
    <property type="entry name" value="Ntn_hydrolases_N"/>
</dbReference>
<keyword evidence="11" id="KW-0436">Ligase</keyword>
<keyword evidence="8" id="KW-0061">Asparagine biosynthesis</keyword>
<feature type="domain" description="Glutamine amidotransferase type-2" evidence="10">
    <location>
        <begin position="2"/>
        <end position="212"/>
    </location>
</feature>
<dbReference type="GO" id="GO:0004066">
    <property type="term" value="F:asparagine synthase (glutamine-hydrolyzing) activity"/>
    <property type="evidence" value="ECO:0007669"/>
    <property type="project" value="UniProtKB-EC"/>
</dbReference>
<dbReference type="EC" id="6.3.5.4" evidence="3"/>
<dbReference type="PANTHER" id="PTHR43284">
    <property type="entry name" value="ASPARAGINE SYNTHETASE (GLUTAMINE-HYDROLYZING)"/>
    <property type="match status" value="1"/>
</dbReference>
<feature type="binding site" evidence="9">
    <location>
        <position position="289"/>
    </location>
    <ligand>
        <name>ATP</name>
        <dbReference type="ChEBI" id="CHEBI:30616"/>
    </ligand>
</feature>
<evidence type="ECO:0000256" key="8">
    <source>
        <dbReference type="PIRSR" id="PIRSR001589-1"/>
    </source>
</evidence>
<keyword evidence="8" id="KW-0028">Amino-acid biosynthesis</keyword>
<comment type="catalytic activity">
    <reaction evidence="7">
        <text>L-aspartate + L-glutamine + ATP + H2O = L-asparagine + L-glutamate + AMP + diphosphate + H(+)</text>
        <dbReference type="Rhea" id="RHEA:12228"/>
        <dbReference type="ChEBI" id="CHEBI:15377"/>
        <dbReference type="ChEBI" id="CHEBI:15378"/>
        <dbReference type="ChEBI" id="CHEBI:29985"/>
        <dbReference type="ChEBI" id="CHEBI:29991"/>
        <dbReference type="ChEBI" id="CHEBI:30616"/>
        <dbReference type="ChEBI" id="CHEBI:33019"/>
        <dbReference type="ChEBI" id="CHEBI:58048"/>
        <dbReference type="ChEBI" id="CHEBI:58359"/>
        <dbReference type="ChEBI" id="CHEBI:456215"/>
        <dbReference type="EC" id="6.3.5.4"/>
    </reaction>
</comment>
<dbReference type="Pfam" id="PF13537">
    <property type="entry name" value="GATase_7"/>
    <property type="match status" value="1"/>
</dbReference>
<dbReference type="PROSITE" id="PS51278">
    <property type="entry name" value="GATASE_TYPE_2"/>
    <property type="match status" value="1"/>
</dbReference>
<dbReference type="InterPro" id="IPR051786">
    <property type="entry name" value="ASN_synthetase/amidase"/>
</dbReference>
<evidence type="ECO:0000256" key="7">
    <source>
        <dbReference type="ARBA" id="ARBA00048741"/>
    </source>
</evidence>
<dbReference type="InterPro" id="IPR006426">
    <property type="entry name" value="Asn_synth_AEB"/>
</dbReference>
<dbReference type="SUPFAM" id="SSF56235">
    <property type="entry name" value="N-terminal nucleophile aminohydrolases (Ntn hydrolases)"/>
    <property type="match status" value="1"/>
</dbReference>
<gene>
    <name evidence="11" type="ORF">KL86DPRO_70075</name>
</gene>
<dbReference type="GO" id="GO:0006529">
    <property type="term" value="P:asparagine biosynthetic process"/>
    <property type="evidence" value="ECO:0007669"/>
    <property type="project" value="UniProtKB-KW"/>
</dbReference>
<name>A0A212KGP1_9DELT</name>
<reference evidence="11" key="1">
    <citation type="submission" date="2016-04" db="EMBL/GenBank/DDBJ databases">
        <authorList>
            <person name="Evans L.H."/>
            <person name="Alamgir A."/>
            <person name="Owens N."/>
            <person name="Weber N.D."/>
            <person name="Virtaneva K."/>
            <person name="Barbian K."/>
            <person name="Babar A."/>
            <person name="Rosenke K."/>
        </authorList>
    </citation>
    <scope>NUCLEOTIDE SEQUENCE</scope>
    <source>
        <strain evidence="11">86</strain>
    </source>
</reference>
<organism evidence="11">
    <name type="scientific">uncultured delta proteobacterium</name>
    <dbReference type="NCBI Taxonomy" id="34034"/>
    <lineage>
        <taxon>Bacteria</taxon>
        <taxon>Deltaproteobacteria</taxon>
        <taxon>environmental samples</taxon>
    </lineage>
</organism>
<dbReference type="InterPro" id="IPR001962">
    <property type="entry name" value="Asn_synthase"/>
</dbReference>
<evidence type="ECO:0000313" key="11">
    <source>
        <dbReference type="EMBL" id="SBW10880.1"/>
    </source>
</evidence>
<dbReference type="GO" id="GO:0005829">
    <property type="term" value="C:cytosol"/>
    <property type="evidence" value="ECO:0007669"/>
    <property type="project" value="TreeGrafter"/>
</dbReference>
<dbReference type="NCBIfam" id="TIGR01536">
    <property type="entry name" value="asn_synth_AEB"/>
    <property type="match status" value="1"/>
</dbReference>
<evidence type="ECO:0000256" key="6">
    <source>
        <dbReference type="ARBA" id="ARBA00022962"/>
    </source>
</evidence>
<evidence type="ECO:0000256" key="3">
    <source>
        <dbReference type="ARBA" id="ARBA00012737"/>
    </source>
</evidence>
<comment type="similarity">
    <text evidence="2">Belongs to the asparagine synthetase family.</text>
</comment>
<protein>
    <recommendedName>
        <fullName evidence="3">asparagine synthase (glutamine-hydrolyzing)</fullName>
        <ecNumber evidence="3">6.3.5.4</ecNumber>
    </recommendedName>
</protein>
<dbReference type="Gene3D" id="3.40.50.620">
    <property type="entry name" value="HUPs"/>
    <property type="match status" value="1"/>
</dbReference>
<dbReference type="InterPro" id="IPR033738">
    <property type="entry name" value="AsnB_N"/>
</dbReference>
<evidence type="ECO:0000259" key="10">
    <source>
        <dbReference type="PROSITE" id="PS51278"/>
    </source>
</evidence>
<dbReference type="InterPro" id="IPR014729">
    <property type="entry name" value="Rossmann-like_a/b/a_fold"/>
</dbReference>
<dbReference type="Gene3D" id="3.60.20.10">
    <property type="entry name" value="Glutamine Phosphoribosylpyrophosphate, subunit 1, domain 1"/>
    <property type="match status" value="1"/>
</dbReference>
<dbReference type="EMBL" id="FLUQ01000007">
    <property type="protein sequence ID" value="SBW10880.1"/>
    <property type="molecule type" value="Genomic_DNA"/>
</dbReference>
<dbReference type="PANTHER" id="PTHR43284:SF1">
    <property type="entry name" value="ASPARAGINE SYNTHETASE"/>
    <property type="match status" value="1"/>
</dbReference>
<evidence type="ECO:0000256" key="5">
    <source>
        <dbReference type="ARBA" id="ARBA00022840"/>
    </source>
</evidence>
<dbReference type="CDD" id="cd00712">
    <property type="entry name" value="AsnB"/>
    <property type="match status" value="1"/>
</dbReference>
<feature type="binding site" evidence="9">
    <location>
        <position position="99"/>
    </location>
    <ligand>
        <name>L-glutamine</name>
        <dbReference type="ChEBI" id="CHEBI:58359"/>
    </ligand>
</feature>
<dbReference type="PIRSF" id="PIRSF001589">
    <property type="entry name" value="Asn_synthetase_glu-h"/>
    <property type="match status" value="1"/>
</dbReference>
<evidence type="ECO:0000256" key="4">
    <source>
        <dbReference type="ARBA" id="ARBA00022741"/>
    </source>
</evidence>